<organism evidence="9 10">
    <name type="scientific">Prosthecochloris marina</name>
    <dbReference type="NCBI Taxonomy" id="2017681"/>
    <lineage>
        <taxon>Bacteria</taxon>
        <taxon>Pseudomonadati</taxon>
        <taxon>Chlorobiota</taxon>
        <taxon>Chlorobiia</taxon>
        <taxon>Chlorobiales</taxon>
        <taxon>Chlorobiaceae</taxon>
        <taxon>Prosthecochloris</taxon>
    </lineage>
</organism>
<comment type="caution">
    <text evidence="9">The sequence shown here is derived from an EMBL/GenBank/DDBJ whole genome shotgun (WGS) entry which is preliminary data.</text>
</comment>
<dbReference type="PANTHER" id="PTHR43793">
    <property type="entry name" value="FAD SYNTHASE"/>
    <property type="match status" value="1"/>
</dbReference>
<dbReference type="EC" id="2.7.7.70" evidence="1"/>
<accession>A0A317T9E1</accession>
<dbReference type="GO" id="GO:0016773">
    <property type="term" value="F:phosphotransferase activity, alcohol group as acceptor"/>
    <property type="evidence" value="ECO:0007669"/>
    <property type="project" value="InterPro"/>
</dbReference>
<evidence type="ECO:0000256" key="3">
    <source>
        <dbReference type="ARBA" id="ARBA00022695"/>
    </source>
</evidence>
<dbReference type="NCBIfam" id="TIGR02199">
    <property type="entry name" value="rfaE_dom_II"/>
    <property type="match status" value="1"/>
</dbReference>
<dbReference type="Gene3D" id="3.40.50.620">
    <property type="entry name" value="HUPs"/>
    <property type="match status" value="1"/>
</dbReference>
<dbReference type="EMBL" id="PDNZ01000003">
    <property type="protein sequence ID" value="PWW82357.1"/>
    <property type="molecule type" value="Genomic_DNA"/>
</dbReference>
<dbReference type="OrthoDB" id="9795543at2"/>
<evidence type="ECO:0000313" key="10">
    <source>
        <dbReference type="Proteomes" id="UP000246278"/>
    </source>
</evidence>
<dbReference type="InterPro" id="IPR004821">
    <property type="entry name" value="Cyt_trans-like"/>
</dbReference>
<dbReference type="InterPro" id="IPR014729">
    <property type="entry name" value="Rossmann-like_a/b/a_fold"/>
</dbReference>
<keyword evidence="3 9" id="KW-0548">Nucleotidyltransferase</keyword>
<dbReference type="GO" id="GO:0005975">
    <property type="term" value="P:carbohydrate metabolic process"/>
    <property type="evidence" value="ECO:0007669"/>
    <property type="project" value="InterPro"/>
</dbReference>
<dbReference type="GO" id="GO:0016779">
    <property type="term" value="F:nucleotidyltransferase activity"/>
    <property type="evidence" value="ECO:0007669"/>
    <property type="project" value="UniProtKB-KW"/>
</dbReference>
<evidence type="ECO:0000256" key="7">
    <source>
        <dbReference type="ARBA" id="ARBA00047428"/>
    </source>
</evidence>
<dbReference type="InterPro" id="IPR011914">
    <property type="entry name" value="RfaE_dom_II"/>
</dbReference>
<sequence>MSSKVKLLAPCNAERLVREWKQQGKKVVFTNGCFDILHAGHVQYLEKAKATGDILIVGVNSDASVKRLKGENRPIASETDRCTVLAGLEAVDATVVFDEDTPARIIERLLPDILIKGADWPIDKIVGAKTVLEHGGEVKTIEFLEGRSTTSIIERIIEIYCGKK</sequence>
<keyword evidence="5" id="KW-0067">ATP-binding</keyword>
<gene>
    <name evidence="9" type="primary">rfaE2</name>
    <name evidence="9" type="ORF">CR164_04960</name>
</gene>
<evidence type="ECO:0000256" key="6">
    <source>
        <dbReference type="ARBA" id="ARBA00023277"/>
    </source>
</evidence>
<evidence type="ECO:0000256" key="5">
    <source>
        <dbReference type="ARBA" id="ARBA00022840"/>
    </source>
</evidence>
<feature type="domain" description="Cytidyltransferase-like" evidence="8">
    <location>
        <begin position="29"/>
        <end position="155"/>
    </location>
</feature>
<dbReference type="AlphaFoldDB" id="A0A317T9E1"/>
<evidence type="ECO:0000256" key="2">
    <source>
        <dbReference type="ARBA" id="ARBA00022679"/>
    </source>
</evidence>
<evidence type="ECO:0000256" key="1">
    <source>
        <dbReference type="ARBA" id="ARBA00012519"/>
    </source>
</evidence>
<protein>
    <recommendedName>
        <fullName evidence="1">D-glycero-beta-D-manno-heptose 1-phosphate adenylyltransferase</fullName>
        <ecNumber evidence="1">2.7.7.70</ecNumber>
    </recommendedName>
</protein>
<dbReference type="Pfam" id="PF01467">
    <property type="entry name" value="CTP_transf_like"/>
    <property type="match status" value="1"/>
</dbReference>
<dbReference type="Proteomes" id="UP000246278">
    <property type="component" value="Unassembled WGS sequence"/>
</dbReference>
<dbReference type="RefSeq" id="WP_110022830.1">
    <property type="nucleotide sequence ID" value="NZ_PDNZ01000003.1"/>
</dbReference>
<dbReference type="InterPro" id="IPR050385">
    <property type="entry name" value="Archaeal_FAD_synthase"/>
</dbReference>
<dbReference type="SUPFAM" id="SSF52374">
    <property type="entry name" value="Nucleotidylyl transferase"/>
    <property type="match status" value="1"/>
</dbReference>
<reference evidence="10" key="1">
    <citation type="submission" date="2017-10" db="EMBL/GenBank/DDBJ databases">
        <authorList>
            <person name="Gaisin V.A."/>
            <person name="Rysina M.S."/>
            <person name="Grouzdev D.S."/>
        </authorList>
    </citation>
    <scope>NUCLEOTIDE SEQUENCE [LARGE SCALE GENOMIC DNA]</scope>
    <source>
        <strain evidence="10">V1</strain>
    </source>
</reference>
<evidence type="ECO:0000259" key="8">
    <source>
        <dbReference type="Pfam" id="PF01467"/>
    </source>
</evidence>
<comment type="catalytic activity">
    <reaction evidence="7">
        <text>D-glycero-beta-D-manno-heptose 1-phosphate + ATP + H(+) = ADP-D-glycero-beta-D-manno-heptose + diphosphate</text>
        <dbReference type="Rhea" id="RHEA:27465"/>
        <dbReference type="ChEBI" id="CHEBI:15378"/>
        <dbReference type="ChEBI" id="CHEBI:30616"/>
        <dbReference type="ChEBI" id="CHEBI:33019"/>
        <dbReference type="ChEBI" id="CHEBI:59967"/>
        <dbReference type="ChEBI" id="CHEBI:61593"/>
        <dbReference type="EC" id="2.7.7.70"/>
    </reaction>
</comment>
<evidence type="ECO:0000256" key="4">
    <source>
        <dbReference type="ARBA" id="ARBA00022741"/>
    </source>
</evidence>
<dbReference type="PANTHER" id="PTHR43793:SF2">
    <property type="entry name" value="BIFUNCTIONAL PROTEIN HLDE"/>
    <property type="match status" value="1"/>
</dbReference>
<name>A0A317T9E1_9CHLB</name>
<evidence type="ECO:0000313" key="9">
    <source>
        <dbReference type="EMBL" id="PWW82357.1"/>
    </source>
</evidence>
<keyword evidence="6" id="KW-0119">Carbohydrate metabolism</keyword>
<proteinExistence type="predicted"/>
<dbReference type="NCBIfam" id="TIGR00125">
    <property type="entry name" value="cyt_tran_rel"/>
    <property type="match status" value="1"/>
</dbReference>
<dbReference type="GO" id="GO:0005524">
    <property type="term" value="F:ATP binding"/>
    <property type="evidence" value="ECO:0007669"/>
    <property type="project" value="UniProtKB-KW"/>
</dbReference>
<keyword evidence="10" id="KW-1185">Reference proteome</keyword>
<keyword evidence="4" id="KW-0547">Nucleotide-binding</keyword>
<keyword evidence="2 9" id="KW-0808">Transferase</keyword>